<dbReference type="InterPro" id="IPR053728">
    <property type="entry name" value="Alginate_Permeability_Chnl"/>
</dbReference>
<evidence type="ECO:0000313" key="2">
    <source>
        <dbReference type="EMBL" id="NJB99206.1"/>
    </source>
</evidence>
<feature type="domain" description="Alginate export" evidence="1">
    <location>
        <begin position="101"/>
        <end position="470"/>
    </location>
</feature>
<comment type="caution">
    <text evidence="2">The sequence shown here is derived from an EMBL/GenBank/DDBJ whole genome shotgun (WGS) entry which is preliminary data.</text>
</comment>
<sequence>MASFAAAMVLVAPAAQLPSAPPPTQLQAGQAGGLTGLKLASGRGAQTADSRQVVPAPEPWQAPTLSITRYDEDWSDLADAEKRAHHWTGPSKYLPLGGDAWLSTGIEVRLRGESFANNALGNATSPDDAYLWTRALPYADLHIGRVRAFAQPILAYAAGVRPAASPVDQTRTDLLQGFAELDLGAVTLRGGRQMLSLGTERLIGTRYGPNVPLAFDGVRGIVAVGQARISLLAVGPVAPRPGTFDDRTSPTKRLWGAYAVLPGIDLYYLGYRNRTAQFGTRTGRELRHSFGARVYGTRDDWHWNIEGVAQFGRFADGPIAAWTLGTELGRTRPSLPFAPDAVLRFNVISGDGHAGDRRLGTFNALFPKGKYFGELSPVGPYNLINLNPRIAGTLGKGVSASIAGSAYWRYSRADGVYDIPGNLLRAPGASRARFIGKQIEGAIAWQATSELELSASISFFQAGRFLREAGAPRPIRMIGLEGNFRF</sequence>
<evidence type="ECO:0000313" key="3">
    <source>
        <dbReference type="Proteomes" id="UP000531251"/>
    </source>
</evidence>
<proteinExistence type="predicted"/>
<evidence type="ECO:0000259" key="1">
    <source>
        <dbReference type="Pfam" id="PF13372"/>
    </source>
</evidence>
<dbReference type="Proteomes" id="UP000531251">
    <property type="component" value="Unassembled WGS sequence"/>
</dbReference>
<dbReference type="AlphaFoldDB" id="A0A7X5Y183"/>
<reference evidence="2 3" key="1">
    <citation type="submission" date="2020-03" db="EMBL/GenBank/DDBJ databases">
        <title>Genomic Encyclopedia of Type Strains, Phase IV (KMG-IV): sequencing the most valuable type-strain genomes for metagenomic binning, comparative biology and taxonomic classification.</title>
        <authorList>
            <person name="Goeker M."/>
        </authorList>
    </citation>
    <scope>NUCLEOTIDE SEQUENCE [LARGE SCALE GENOMIC DNA]</scope>
    <source>
        <strain evidence="2 3">DSM 7225</strain>
    </source>
</reference>
<organism evidence="2 3">
    <name type="scientific">Sphingomonas trueperi</name>
    <dbReference type="NCBI Taxonomy" id="53317"/>
    <lineage>
        <taxon>Bacteria</taxon>
        <taxon>Pseudomonadati</taxon>
        <taxon>Pseudomonadota</taxon>
        <taxon>Alphaproteobacteria</taxon>
        <taxon>Sphingomonadales</taxon>
        <taxon>Sphingomonadaceae</taxon>
        <taxon>Sphingomonas</taxon>
    </lineage>
</organism>
<accession>A0A7X5Y183</accession>
<keyword evidence="3" id="KW-1185">Reference proteome</keyword>
<gene>
    <name evidence="2" type="ORF">GGR89_003547</name>
</gene>
<dbReference type="Gene3D" id="2.40.160.100">
    <property type="match status" value="1"/>
</dbReference>
<dbReference type="RefSeq" id="WP_241217794.1">
    <property type="nucleotide sequence ID" value="NZ_BAAADY010000009.1"/>
</dbReference>
<dbReference type="InterPro" id="IPR025388">
    <property type="entry name" value="Alginate_export_dom"/>
</dbReference>
<name>A0A7X5Y183_9SPHN</name>
<protein>
    <recommendedName>
        <fullName evidence="1">Alginate export domain-containing protein</fullName>
    </recommendedName>
</protein>
<dbReference type="EMBL" id="JAATJB010000013">
    <property type="protein sequence ID" value="NJB99206.1"/>
    <property type="molecule type" value="Genomic_DNA"/>
</dbReference>
<dbReference type="Pfam" id="PF13372">
    <property type="entry name" value="Alginate_exp"/>
    <property type="match status" value="1"/>
</dbReference>